<dbReference type="Proteomes" id="UP000316096">
    <property type="component" value="Unassembled WGS sequence"/>
</dbReference>
<dbReference type="AlphaFoldDB" id="A0A543BTA5"/>
<evidence type="ECO:0000313" key="3">
    <source>
        <dbReference type="EMBL" id="TQL88040.1"/>
    </source>
</evidence>
<dbReference type="EMBL" id="VFOZ01000003">
    <property type="protein sequence ID" value="TQL88040.1"/>
    <property type="molecule type" value="Genomic_DNA"/>
</dbReference>
<keyword evidence="1" id="KW-0812">Transmembrane</keyword>
<dbReference type="Pfam" id="PF10708">
    <property type="entry name" value="DUF2510"/>
    <property type="match status" value="1"/>
</dbReference>
<dbReference type="OrthoDB" id="5065474at2"/>
<keyword evidence="4" id="KW-1185">Reference proteome</keyword>
<evidence type="ECO:0000256" key="1">
    <source>
        <dbReference type="SAM" id="Phobius"/>
    </source>
</evidence>
<evidence type="ECO:0000313" key="4">
    <source>
        <dbReference type="Proteomes" id="UP000316096"/>
    </source>
</evidence>
<evidence type="ECO:0000259" key="2">
    <source>
        <dbReference type="Pfam" id="PF10708"/>
    </source>
</evidence>
<keyword evidence="1" id="KW-0472">Membrane</keyword>
<keyword evidence="1" id="KW-1133">Transmembrane helix</keyword>
<feature type="transmembrane region" description="Helical" evidence="1">
    <location>
        <begin position="81"/>
        <end position="103"/>
    </location>
</feature>
<organism evidence="3 4">
    <name type="scientific">Actinoallomurus bryophytorum</name>
    <dbReference type="NCBI Taxonomy" id="1490222"/>
    <lineage>
        <taxon>Bacteria</taxon>
        <taxon>Bacillati</taxon>
        <taxon>Actinomycetota</taxon>
        <taxon>Actinomycetes</taxon>
        <taxon>Streptosporangiales</taxon>
        <taxon>Thermomonosporaceae</taxon>
        <taxon>Actinoallomurus</taxon>
    </lineage>
</organism>
<comment type="caution">
    <text evidence="3">The sequence shown here is derived from an EMBL/GenBank/DDBJ whole genome shotgun (WGS) entry which is preliminary data.</text>
</comment>
<accession>A0A543BTA5</accession>
<dbReference type="InterPro" id="IPR018929">
    <property type="entry name" value="DUF2510"/>
</dbReference>
<gene>
    <name evidence="3" type="ORF">FB559_8653</name>
</gene>
<reference evidence="3 4" key="1">
    <citation type="submission" date="2019-06" db="EMBL/GenBank/DDBJ databases">
        <title>Sequencing the genomes of 1000 actinobacteria strains.</title>
        <authorList>
            <person name="Klenk H.-P."/>
        </authorList>
    </citation>
    <scope>NUCLEOTIDE SEQUENCE [LARGE SCALE GENOMIC DNA]</scope>
    <source>
        <strain evidence="3 4">DSM 102200</strain>
    </source>
</reference>
<proteinExistence type="predicted"/>
<protein>
    <submittedName>
        <fullName evidence="3">Uncharacterized protein DUF2510</fullName>
    </submittedName>
</protein>
<name>A0A543BTA5_9ACTN</name>
<sequence length="310" mass="33085">MAVPLALPDVSETPSGWYDDPYGTPGLLRWWDGGQWTEETERAQGPQPAPLYDPPVPLYGQPEPPYGQVPVQPARRNTLPWVLAGGAGLVAVVVAIVAVMFIAGDDGDGGSEPTASPSVTASASASATAQVTRSAVIGTVTDGKAGISYDRLGPPWTPADSGWLRTDMFSGGQVSVVQEPFEQYESFNATSLSGVPRAAESAGYTGPQNLSTVDRNVTARIMHENFDLAADRTPIFSGARAVDGHQAWLERFRLDFTAAKTRHWKFSADTVAIMVVDLGNRRLGELWVSIPDTFANQGDLDQVLDSVKVG</sequence>
<feature type="domain" description="DUF2510" evidence="2">
    <location>
        <begin position="16"/>
        <end position="49"/>
    </location>
</feature>